<name>A0A8S1EFP0_9PELO</name>
<feature type="transmembrane region" description="Helical" evidence="1">
    <location>
        <begin position="137"/>
        <end position="165"/>
    </location>
</feature>
<keyword evidence="3" id="KW-1185">Reference proteome</keyword>
<proteinExistence type="predicted"/>
<evidence type="ECO:0000313" key="2">
    <source>
        <dbReference type="EMBL" id="CAB3398835.1"/>
    </source>
</evidence>
<dbReference type="Proteomes" id="UP000494206">
    <property type="component" value="Unassembled WGS sequence"/>
</dbReference>
<gene>
    <name evidence="2" type="ORF">CBOVIS_LOCUS2071</name>
</gene>
<accession>A0A8S1EFP0</accession>
<evidence type="ECO:0000313" key="3">
    <source>
        <dbReference type="Proteomes" id="UP000494206"/>
    </source>
</evidence>
<keyword evidence="1" id="KW-1133">Transmembrane helix</keyword>
<feature type="transmembrane region" description="Helical" evidence="1">
    <location>
        <begin position="45"/>
        <end position="70"/>
    </location>
</feature>
<keyword evidence="1" id="KW-0472">Membrane</keyword>
<comment type="caution">
    <text evidence="2">The sequence shown here is derived from an EMBL/GenBank/DDBJ whole genome shotgun (WGS) entry which is preliminary data.</text>
</comment>
<feature type="transmembrane region" description="Helical" evidence="1">
    <location>
        <begin position="191"/>
        <end position="211"/>
    </location>
</feature>
<dbReference type="AlphaFoldDB" id="A0A8S1EFP0"/>
<sequence>MSANPPMPQQQETLDTMCSENRRGELVCFGDGADPEKHRLTHSVFSVPITLANLVLCFDLFFQLFTIYMISGMSKRKKAQSRSNILRARPLAHRLERMWYCYPESHMYEFLKWLYNGPVSDSPMPIPFQPHALIKHLVLLAAGLAQIVGLVNPSALLLTTSFIIIPSCWSPRASSSSPTAGHHELHNPPQLLLTTSFIIIPSCWSTSFIILPSYCSQRASSSSPAAGHHELHHPPQLLVTTSFIILPSYCSQRASSSSPAAGHHELHHPPQLLVTTSFIILPSYCSQRASSSSPAAGHHELHNPPQLLLTTSFIIIPSCWSPRAS</sequence>
<reference evidence="2 3" key="1">
    <citation type="submission" date="2020-04" db="EMBL/GenBank/DDBJ databases">
        <authorList>
            <person name="Laetsch R D."/>
            <person name="Stevens L."/>
            <person name="Kumar S."/>
            <person name="Blaxter L. M."/>
        </authorList>
    </citation>
    <scope>NUCLEOTIDE SEQUENCE [LARGE SCALE GENOMIC DNA]</scope>
</reference>
<evidence type="ECO:0000256" key="1">
    <source>
        <dbReference type="SAM" id="Phobius"/>
    </source>
</evidence>
<protein>
    <submittedName>
        <fullName evidence="2">Uncharacterized protein</fullName>
    </submittedName>
</protein>
<organism evidence="2 3">
    <name type="scientific">Caenorhabditis bovis</name>
    <dbReference type="NCBI Taxonomy" id="2654633"/>
    <lineage>
        <taxon>Eukaryota</taxon>
        <taxon>Metazoa</taxon>
        <taxon>Ecdysozoa</taxon>
        <taxon>Nematoda</taxon>
        <taxon>Chromadorea</taxon>
        <taxon>Rhabditida</taxon>
        <taxon>Rhabditina</taxon>
        <taxon>Rhabditomorpha</taxon>
        <taxon>Rhabditoidea</taxon>
        <taxon>Rhabditidae</taxon>
        <taxon>Peloderinae</taxon>
        <taxon>Caenorhabditis</taxon>
    </lineage>
</organism>
<keyword evidence="1" id="KW-0812">Transmembrane</keyword>
<dbReference type="EMBL" id="CADEPM010000001">
    <property type="protein sequence ID" value="CAB3398835.1"/>
    <property type="molecule type" value="Genomic_DNA"/>
</dbReference>